<accession>A0A162BQD9</accession>
<keyword evidence="2" id="KW-1185">Reference proteome</keyword>
<evidence type="ECO:0000313" key="2">
    <source>
        <dbReference type="Proteomes" id="UP000076858"/>
    </source>
</evidence>
<reference evidence="1 2" key="1">
    <citation type="submission" date="2016-03" db="EMBL/GenBank/DDBJ databases">
        <title>EvidentialGene: Evidence-directed Construction of Genes on Genomes.</title>
        <authorList>
            <person name="Gilbert D.G."/>
            <person name="Choi J.-H."/>
            <person name="Mockaitis K."/>
            <person name="Colbourne J."/>
            <person name="Pfrender M."/>
        </authorList>
    </citation>
    <scope>NUCLEOTIDE SEQUENCE [LARGE SCALE GENOMIC DNA]</scope>
    <source>
        <strain evidence="1 2">Xinb3</strain>
        <tissue evidence="1">Complete organism</tissue>
    </source>
</reference>
<evidence type="ECO:0000313" key="1">
    <source>
        <dbReference type="EMBL" id="KZR96120.1"/>
    </source>
</evidence>
<gene>
    <name evidence="1" type="ORF">APZ42_009719</name>
</gene>
<dbReference type="EMBL" id="LRGB01026005">
    <property type="protein sequence ID" value="KZR96120.1"/>
    <property type="molecule type" value="Genomic_DNA"/>
</dbReference>
<sequence length="51" mass="5704">MSLAIFWRTCIAIGLHVRMERSVPENGTISRVFIGSVGWSRDHSFKPRSGG</sequence>
<protein>
    <submittedName>
        <fullName evidence="1">Uncharacterized protein</fullName>
    </submittedName>
</protein>
<name>A0A162BQD9_9CRUS</name>
<dbReference type="AlphaFoldDB" id="A0A162BQD9"/>
<proteinExistence type="predicted"/>
<organism evidence="1 2">
    <name type="scientific">Daphnia magna</name>
    <dbReference type="NCBI Taxonomy" id="35525"/>
    <lineage>
        <taxon>Eukaryota</taxon>
        <taxon>Metazoa</taxon>
        <taxon>Ecdysozoa</taxon>
        <taxon>Arthropoda</taxon>
        <taxon>Crustacea</taxon>
        <taxon>Branchiopoda</taxon>
        <taxon>Diplostraca</taxon>
        <taxon>Cladocera</taxon>
        <taxon>Anomopoda</taxon>
        <taxon>Daphniidae</taxon>
        <taxon>Daphnia</taxon>
    </lineage>
</organism>
<comment type="caution">
    <text evidence="1">The sequence shown here is derived from an EMBL/GenBank/DDBJ whole genome shotgun (WGS) entry which is preliminary data.</text>
</comment>
<dbReference type="Proteomes" id="UP000076858">
    <property type="component" value="Unassembled WGS sequence"/>
</dbReference>